<accession>A0A0E1ICL3</accession>
<dbReference type="Proteomes" id="UP000217930">
    <property type="component" value="Unassembled WGS sequence"/>
</dbReference>
<dbReference type="Proteomes" id="UP000092966">
    <property type="component" value="Chromosome"/>
</dbReference>
<evidence type="ECO:0008006" key="17">
    <source>
        <dbReference type="Google" id="ProtNLM"/>
    </source>
</evidence>
<evidence type="ECO:0000313" key="16">
    <source>
        <dbReference type="Proteomes" id="UP000283829"/>
    </source>
</evidence>
<dbReference type="EMBL" id="NWZY01000026">
    <property type="protein sequence ID" value="RQK77333.1"/>
    <property type="molecule type" value="Genomic_DNA"/>
</dbReference>
<dbReference type="Proteomes" id="UP000072443">
    <property type="component" value="Unassembled WGS sequence"/>
</dbReference>
<name>A0A0E1ICL3_NEIME</name>
<evidence type="ECO:0000313" key="5">
    <source>
        <dbReference type="EMBL" id="RGB15576.1"/>
    </source>
</evidence>
<reference evidence="15 16" key="5">
    <citation type="submission" date="2017-09" db="EMBL/GenBank/DDBJ databases">
        <title>Phenotypic and genotypic characterization of Colombian isolates of Neisseria meningitidis recovered from invasive disease.</title>
        <authorList>
            <person name="Duarte C."/>
            <person name="Gabastou J.M."/>
            <person name="Moreno J."/>
        </authorList>
    </citation>
    <scope>NUCLEOTIDE SEQUENCE [LARGE SCALE GENOMIC DNA]</scope>
    <source>
        <strain evidence="7 15">INS-Nm1012</strain>
        <strain evidence="6 16">INS-Nm1124</strain>
    </source>
</reference>
<dbReference type="RefSeq" id="WP_002232149.1">
    <property type="nucleotide sequence ID" value="NZ_AP024489.1"/>
</dbReference>
<protein>
    <recommendedName>
        <fullName evidence="17">Immunity protein</fullName>
    </recommendedName>
</protein>
<reference evidence="4" key="6">
    <citation type="submission" date="2017-09" db="EMBL/GenBank/DDBJ databases">
        <authorList>
            <person name="Kretz C."/>
            <person name="Retchless A."/>
            <person name="Wang X."/>
        </authorList>
    </citation>
    <scope>NUCLEOTIDE SEQUENCE</scope>
    <source>
        <strain evidence="4">M26503</strain>
    </source>
</reference>
<dbReference type="Pfam" id="PF15591">
    <property type="entry name" value="Imm31"/>
    <property type="match status" value="1"/>
</dbReference>
<organism evidence="6 16">
    <name type="scientific">Neisseria meningitidis</name>
    <dbReference type="NCBI Taxonomy" id="487"/>
    <lineage>
        <taxon>Bacteria</taxon>
        <taxon>Pseudomonadati</taxon>
        <taxon>Pseudomonadota</taxon>
        <taxon>Betaproteobacteria</taxon>
        <taxon>Neisseriales</taxon>
        <taxon>Neisseriaceae</taxon>
        <taxon>Neisseria</taxon>
    </lineage>
</organism>
<evidence type="ECO:0000313" key="1">
    <source>
        <dbReference type="EMBL" id="ANW91147.1"/>
    </source>
</evidence>
<dbReference type="Proteomes" id="UP000260504">
    <property type="component" value="Unassembled WGS sequence"/>
</dbReference>
<reference evidence="8 13" key="7">
    <citation type="submission" date="2018-06" db="EMBL/GenBank/DDBJ databases">
        <authorList>
            <consortium name="Pathogen Informatics"/>
            <person name="Doyle S."/>
        </authorList>
    </citation>
    <scope>NUCLEOTIDE SEQUENCE [LARGE SCALE GENOMIC DNA]</scope>
    <source>
        <strain evidence="8 13">NCTC8554</strain>
    </source>
</reference>
<dbReference type="EMBL" id="NTLY01000002">
    <property type="protein sequence ID" value="PBJ87726.1"/>
    <property type="molecule type" value="Genomic_DNA"/>
</dbReference>
<dbReference type="EMBL" id="NWXB01000011">
    <property type="protein sequence ID" value="RQJ66355.1"/>
    <property type="molecule type" value="Genomic_DNA"/>
</dbReference>
<evidence type="ECO:0000313" key="8">
    <source>
        <dbReference type="EMBL" id="SUA19265.1"/>
    </source>
</evidence>
<evidence type="ECO:0000313" key="3">
    <source>
        <dbReference type="EMBL" id="CWU24227.1"/>
    </source>
</evidence>
<evidence type="ECO:0000313" key="9">
    <source>
        <dbReference type="Proteomes" id="UP000069876"/>
    </source>
</evidence>
<dbReference type="Proteomes" id="UP000254176">
    <property type="component" value="Unassembled WGS sequence"/>
</dbReference>
<dbReference type="EMBL" id="FFEF01000022">
    <property type="protein sequence ID" value="CWU24227.1"/>
    <property type="molecule type" value="Genomic_DNA"/>
</dbReference>
<dbReference type="Proteomes" id="UP000069876">
    <property type="component" value="Unassembled WGS sequence"/>
</dbReference>
<reference evidence="4 12" key="3">
    <citation type="journal article" date="2017" name="Clin. Infect. Dis.">
        <title>Increased Risk for Meningococcal Disease among Men who have Sex with Men in the United States, 2012-2015.</title>
        <authorList>
            <person name="Folaranmi T.A."/>
            <person name="Kretz C.B."/>
            <person name="Kamiya H."/>
            <person name="MacNeil J.R."/>
            <person name="Whaley M.J."/>
            <person name="Blain A."/>
            <person name="Antwi M."/>
            <person name="Dorsinville M."/>
            <person name="Pacilli M."/>
            <person name="Smith S."/>
            <person name="Civen R."/>
            <person name="Ngo V."/>
            <person name="Winter K."/>
            <person name="Harriman K."/>
            <person name="Wang X."/>
            <person name="Bowen V.B."/>
            <person name="Patel M."/>
            <person name="Martin S."/>
            <person name="Misegades L."/>
            <person name="Meyer S.A."/>
        </authorList>
    </citation>
    <scope>NUCLEOTIDE SEQUENCE [LARGE SCALE GENOMIC DNA]</scope>
    <source>
        <strain evidence="4 12">M26503</strain>
    </source>
</reference>
<evidence type="ECO:0000313" key="6">
    <source>
        <dbReference type="EMBL" id="RQJ66355.1"/>
    </source>
</evidence>
<evidence type="ECO:0000313" key="13">
    <source>
        <dbReference type="Proteomes" id="UP000254176"/>
    </source>
</evidence>
<dbReference type="EMBL" id="FEVP01000017">
    <property type="protein sequence ID" value="CWP87472.1"/>
    <property type="molecule type" value="Genomic_DNA"/>
</dbReference>
<reference evidence="1 11" key="1">
    <citation type="submission" date="2015-07" db="EMBL/GenBank/DDBJ databases">
        <title>Comparative genome sequencing reveals within-host evolution of Neisseria meningitidis during.</title>
        <authorList>
            <person name="Klughammer J."/>
            <person name="Dittrich M."/>
            <person name="Mueller T."/>
            <person name="Blom J."/>
            <person name="Goesmann A."/>
            <person name="Vogel U."/>
            <person name="Frosch M."/>
            <person name="Bock C."/>
            <person name="Schoen C."/>
        </authorList>
    </citation>
    <scope>NUCLEOTIDE SEQUENCE [LARGE SCALE GENOMIC DNA]</scope>
    <source>
        <strain evidence="1 11">DE8555</strain>
    </source>
</reference>
<dbReference type="GeneID" id="93386522"/>
<evidence type="ECO:0000313" key="7">
    <source>
        <dbReference type="EMBL" id="RQK77333.1"/>
    </source>
</evidence>
<gene>
    <name evidence="5" type="ORF">CIJ84_08175</name>
    <name evidence="4" type="ORF">CNQ34_07510</name>
    <name evidence="7" type="ORF">COH52_09315</name>
    <name evidence="6" type="ORF">COI09_07215</name>
    <name evidence="1" type="ORF">DE8555_0581</name>
    <name evidence="2" type="ORF">ERS514591_01404</name>
    <name evidence="3" type="ORF">ERS514851_01653</name>
    <name evidence="8" type="ORF">NCTC8554_00962</name>
</gene>
<dbReference type="EMBL" id="UGRP01000001">
    <property type="protein sequence ID" value="SUA19265.1"/>
    <property type="molecule type" value="Genomic_DNA"/>
</dbReference>
<evidence type="ECO:0000313" key="11">
    <source>
        <dbReference type="Proteomes" id="UP000092966"/>
    </source>
</evidence>
<proteinExistence type="predicted"/>
<evidence type="ECO:0000313" key="10">
    <source>
        <dbReference type="Proteomes" id="UP000072443"/>
    </source>
</evidence>
<evidence type="ECO:0000313" key="14">
    <source>
        <dbReference type="Proteomes" id="UP000260504"/>
    </source>
</evidence>
<evidence type="ECO:0000313" key="2">
    <source>
        <dbReference type="EMBL" id="CWP87472.1"/>
    </source>
</evidence>
<evidence type="ECO:0000313" key="15">
    <source>
        <dbReference type="Proteomes" id="UP000283666"/>
    </source>
</evidence>
<reference evidence="5 14" key="4">
    <citation type="submission" date="2017-08" db="EMBL/GenBank/DDBJ databases">
        <title>Meningococcal Conjunctivitis and Endemic Carriage at a Military Recruit Training Center.</title>
        <authorList>
            <person name="Bobb A.J."/>
            <person name="Galac M.R."/>
            <person name="Snesrud E."/>
            <person name="Clagett C.D."/>
        </authorList>
    </citation>
    <scope>NUCLEOTIDE SEQUENCE [LARGE SCALE GENOMIC DNA]</scope>
    <source>
        <strain evidence="5 14">MRSN431200</strain>
    </source>
</reference>
<evidence type="ECO:0000313" key="4">
    <source>
        <dbReference type="EMBL" id="PBJ87726.1"/>
    </source>
</evidence>
<sequence length="80" mass="9227">MTNLKLDFYSEVIIKDSCPNDLLENGETIKGKKGVVLGISEEDGIIYGYTILLFDIKYCIYIDKKYIIPTGKKFSRDDFY</sequence>
<dbReference type="EMBL" id="NVYQ01000119">
    <property type="protein sequence ID" value="RGB15576.1"/>
    <property type="molecule type" value="Genomic_DNA"/>
</dbReference>
<reference evidence="9 10" key="2">
    <citation type="submission" date="2016-02" db="EMBL/GenBank/DDBJ databases">
        <authorList>
            <consortium name="Pathogen Informatics"/>
        </authorList>
    </citation>
    <scope>NUCLEOTIDE SEQUENCE [LARGE SCALE GENOMIC DNA]</scope>
    <source>
        <strain evidence="2 10">2842STDY5881269</strain>
        <strain evidence="3 9">2842STDY5881531</strain>
    </source>
</reference>
<evidence type="ECO:0000313" key="12">
    <source>
        <dbReference type="Proteomes" id="UP000217930"/>
    </source>
</evidence>
<dbReference type="OMA" id="AMKIAFY"/>
<dbReference type="Proteomes" id="UP000283666">
    <property type="component" value="Unassembled WGS sequence"/>
</dbReference>
<dbReference type="Proteomes" id="UP000283829">
    <property type="component" value="Unassembled WGS sequence"/>
</dbReference>
<dbReference type="InterPro" id="IPR028200">
    <property type="entry name" value="Imm31"/>
</dbReference>
<dbReference type="AlphaFoldDB" id="A0A0E1ICL3"/>
<dbReference type="EMBL" id="CP012393">
    <property type="protein sequence ID" value="ANW91147.1"/>
    <property type="molecule type" value="Genomic_DNA"/>
</dbReference>